<evidence type="ECO:0000313" key="1">
    <source>
        <dbReference type="EMBL" id="MEP0945514.1"/>
    </source>
</evidence>
<name>A0ABV0JYJ3_9CYAN</name>
<dbReference type="Proteomes" id="UP001482513">
    <property type="component" value="Unassembled WGS sequence"/>
</dbReference>
<dbReference type="RefSeq" id="WP_190698390.1">
    <property type="nucleotide sequence ID" value="NZ_JAMPKX010000001.1"/>
</dbReference>
<sequence>MFDYIKIAENAIRSMQKESNSAPGKPPIFWKGIFMTVEEAGAVVRALETQKAKYAKRYRNTETGSRITEIAFDGTVKVLDATAKGLKANPLTALAGLVVGGVEQNVEALGETVSHGIDGINQQRNSSRIADIENCINALNELIKESID</sequence>
<keyword evidence="2" id="KW-1185">Reference proteome</keyword>
<evidence type="ECO:0000313" key="2">
    <source>
        <dbReference type="Proteomes" id="UP001482513"/>
    </source>
</evidence>
<reference evidence="1 2" key="1">
    <citation type="submission" date="2022-04" db="EMBL/GenBank/DDBJ databases">
        <title>Positive selection, recombination, and allopatry shape intraspecific diversity of widespread and dominant cyanobacteria.</title>
        <authorList>
            <person name="Wei J."/>
            <person name="Shu W."/>
            <person name="Hu C."/>
        </authorList>
    </citation>
    <scope>NUCLEOTIDE SEQUENCE [LARGE SCALE GENOMIC DNA]</scope>
    <source>
        <strain evidence="1 2">DQ-A4</strain>
    </source>
</reference>
<dbReference type="EMBL" id="JAMPKX010000001">
    <property type="protein sequence ID" value="MEP0945514.1"/>
    <property type="molecule type" value="Genomic_DNA"/>
</dbReference>
<accession>A0ABV0JYJ3</accession>
<gene>
    <name evidence="1" type="ORF">NC992_01390</name>
</gene>
<protein>
    <submittedName>
        <fullName evidence="1">Uncharacterized protein</fullName>
    </submittedName>
</protein>
<organism evidence="1 2">
    <name type="scientific">Leptolyngbya subtilissima DQ-A4</name>
    <dbReference type="NCBI Taxonomy" id="2933933"/>
    <lineage>
        <taxon>Bacteria</taxon>
        <taxon>Bacillati</taxon>
        <taxon>Cyanobacteriota</taxon>
        <taxon>Cyanophyceae</taxon>
        <taxon>Leptolyngbyales</taxon>
        <taxon>Leptolyngbyaceae</taxon>
        <taxon>Leptolyngbya group</taxon>
        <taxon>Leptolyngbya</taxon>
    </lineage>
</organism>
<comment type="caution">
    <text evidence="1">The sequence shown here is derived from an EMBL/GenBank/DDBJ whole genome shotgun (WGS) entry which is preliminary data.</text>
</comment>
<proteinExistence type="predicted"/>